<dbReference type="Proteomes" id="UP000078542">
    <property type="component" value="Unassembled WGS sequence"/>
</dbReference>
<reference evidence="2 3" key="1">
    <citation type="submission" date="2016-03" db="EMBL/GenBank/DDBJ databases">
        <title>Cyphomyrmex costatus WGS genome.</title>
        <authorList>
            <person name="Nygaard S."/>
            <person name="Hu H."/>
            <person name="Boomsma J."/>
            <person name="Zhang G."/>
        </authorList>
    </citation>
    <scope>NUCLEOTIDE SEQUENCE [LARGE SCALE GENOMIC DNA]</scope>
    <source>
        <strain evidence="2">MS0001</strain>
        <tissue evidence="2">Whole body</tissue>
    </source>
</reference>
<organism evidence="2 3">
    <name type="scientific">Cyphomyrmex costatus</name>
    <dbReference type="NCBI Taxonomy" id="456900"/>
    <lineage>
        <taxon>Eukaryota</taxon>
        <taxon>Metazoa</taxon>
        <taxon>Ecdysozoa</taxon>
        <taxon>Arthropoda</taxon>
        <taxon>Hexapoda</taxon>
        <taxon>Insecta</taxon>
        <taxon>Pterygota</taxon>
        <taxon>Neoptera</taxon>
        <taxon>Endopterygota</taxon>
        <taxon>Hymenoptera</taxon>
        <taxon>Apocrita</taxon>
        <taxon>Aculeata</taxon>
        <taxon>Formicoidea</taxon>
        <taxon>Formicidae</taxon>
        <taxon>Myrmicinae</taxon>
        <taxon>Cyphomyrmex</taxon>
    </lineage>
</organism>
<feature type="region of interest" description="Disordered" evidence="1">
    <location>
        <begin position="78"/>
        <end position="106"/>
    </location>
</feature>
<accession>A0A151IG12</accession>
<dbReference type="EMBL" id="KQ977745">
    <property type="protein sequence ID" value="KYN00154.1"/>
    <property type="molecule type" value="Genomic_DNA"/>
</dbReference>
<dbReference type="AlphaFoldDB" id="A0A151IG12"/>
<feature type="compositionally biased region" description="Acidic residues" evidence="1">
    <location>
        <begin position="85"/>
        <end position="101"/>
    </location>
</feature>
<evidence type="ECO:0000313" key="3">
    <source>
        <dbReference type="Proteomes" id="UP000078542"/>
    </source>
</evidence>
<protein>
    <submittedName>
        <fullName evidence="2">Uncharacterized protein</fullName>
    </submittedName>
</protein>
<proteinExistence type="predicted"/>
<evidence type="ECO:0000256" key="1">
    <source>
        <dbReference type="SAM" id="MobiDB-lite"/>
    </source>
</evidence>
<evidence type="ECO:0000313" key="2">
    <source>
        <dbReference type="EMBL" id="KYN00154.1"/>
    </source>
</evidence>
<gene>
    <name evidence="2" type="ORF">ALC62_09088</name>
</gene>
<sequence>MIMPTFVDLQGFVVDKKFIVKEVAVLRRGTVITHYIFSCPMPWNLLLHFTVPDEDFMDIVNEAFEDVNFEAILDEDDKDVSALSEDSDYNGDQGEENEESEDTKSKIMCPAEIMALNEETKLCDIFLL</sequence>
<name>A0A151IG12_9HYME</name>
<keyword evidence="3" id="KW-1185">Reference proteome</keyword>